<keyword evidence="3" id="KW-1185">Reference proteome</keyword>
<evidence type="ECO:0000313" key="3">
    <source>
        <dbReference type="Proteomes" id="UP000194236"/>
    </source>
</evidence>
<organism evidence="2 3">
    <name type="scientific">Euroglyphus maynei</name>
    <name type="common">Mayne's house dust mite</name>
    <dbReference type="NCBI Taxonomy" id="6958"/>
    <lineage>
        <taxon>Eukaryota</taxon>
        <taxon>Metazoa</taxon>
        <taxon>Ecdysozoa</taxon>
        <taxon>Arthropoda</taxon>
        <taxon>Chelicerata</taxon>
        <taxon>Arachnida</taxon>
        <taxon>Acari</taxon>
        <taxon>Acariformes</taxon>
        <taxon>Sarcoptiformes</taxon>
        <taxon>Astigmata</taxon>
        <taxon>Psoroptidia</taxon>
        <taxon>Analgoidea</taxon>
        <taxon>Pyroglyphidae</taxon>
        <taxon>Pyroglyphinae</taxon>
        <taxon>Euroglyphus</taxon>
    </lineage>
</organism>
<name>A0A1Y3AWG4_EURMA</name>
<dbReference type="OrthoDB" id="6511169at2759"/>
<proteinExistence type="predicted"/>
<evidence type="ECO:0000313" key="2">
    <source>
        <dbReference type="EMBL" id="OTF72327.1"/>
    </source>
</evidence>
<dbReference type="AlphaFoldDB" id="A0A1Y3AWG4"/>
<gene>
    <name evidence="2" type="ORF">BLA29_003620</name>
</gene>
<reference evidence="2 3" key="1">
    <citation type="submission" date="2017-03" db="EMBL/GenBank/DDBJ databases">
        <title>Genome Survey of Euroglyphus maynei.</title>
        <authorList>
            <person name="Arlian L.G."/>
            <person name="Morgan M.S."/>
            <person name="Rider S.D."/>
        </authorList>
    </citation>
    <scope>NUCLEOTIDE SEQUENCE [LARGE SCALE GENOMIC DNA]</scope>
    <source>
        <strain evidence="2">Arlian Lab</strain>
        <tissue evidence="2">Whole body</tissue>
    </source>
</reference>
<sequence length="238" mass="27413">MDPMHFSSSSDDVFDMYRPYQTMQVSNLNLNNNLAHVVLSESSKAKKMTANPAVIKSNSDSPQSVKPSVNYRLIHHLYVHYKTTTGTNQCQSLWSAIAHDYNLVLFTNYSATEIESFWRRMPSMEKRKIDLQHYENYNDLNDENSKPSVLQLEVPKVIKKSKKSSTITNGNKKMKKSSAQPGKMDKSCQVNSTSSTQDNVLIDLAKEEHRLKIEILKIRLEYMQQQFKRMFPTGSHVE</sequence>
<dbReference type="EMBL" id="MUJZ01056747">
    <property type="protein sequence ID" value="OTF72327.1"/>
    <property type="molecule type" value="Genomic_DNA"/>
</dbReference>
<dbReference type="Proteomes" id="UP000194236">
    <property type="component" value="Unassembled WGS sequence"/>
</dbReference>
<evidence type="ECO:0000256" key="1">
    <source>
        <dbReference type="SAM" id="MobiDB-lite"/>
    </source>
</evidence>
<feature type="region of interest" description="Disordered" evidence="1">
    <location>
        <begin position="161"/>
        <end position="192"/>
    </location>
</feature>
<evidence type="ECO:0008006" key="4">
    <source>
        <dbReference type="Google" id="ProtNLM"/>
    </source>
</evidence>
<comment type="caution">
    <text evidence="2">The sequence shown here is derived from an EMBL/GenBank/DDBJ whole genome shotgun (WGS) entry which is preliminary data.</text>
</comment>
<protein>
    <recommendedName>
        <fullName evidence="4">No apical meristem-associated C-terminal domain-containing protein</fullName>
    </recommendedName>
</protein>
<accession>A0A1Y3AWG4</accession>